<feature type="region of interest" description="Disordered" evidence="1">
    <location>
        <begin position="235"/>
        <end position="333"/>
    </location>
</feature>
<dbReference type="AlphaFoldDB" id="S8DWZ8"/>
<keyword evidence="5" id="KW-1185">Reference proteome</keyword>
<dbReference type="PANTHER" id="PTHR31138">
    <property type="entry name" value="CHROMOSOME 19, WHOLE GENOME SHOTGUN SEQUENCE"/>
    <property type="match status" value="1"/>
</dbReference>
<feature type="compositionally biased region" description="Basic and acidic residues" evidence="1">
    <location>
        <begin position="259"/>
        <end position="270"/>
    </location>
</feature>
<feature type="region of interest" description="Disordered" evidence="1">
    <location>
        <begin position="200"/>
        <end position="219"/>
    </location>
</feature>
<dbReference type="OrthoDB" id="19394at2759"/>
<dbReference type="PANTHER" id="PTHR31138:SF1">
    <property type="entry name" value="PDZ DOMAIN-CONTAINING PROTEIN"/>
    <property type="match status" value="1"/>
</dbReference>
<dbReference type="EMBL" id="KE504179">
    <property type="protein sequence ID" value="EPS97137.1"/>
    <property type="molecule type" value="Genomic_DNA"/>
</dbReference>
<sequence length="830" mass="92948">MSLPQATKDISDHPTSNSVTQPHNKREQAADVDRKLRFYGVVQALRESRMPSNTQIDTALTYALRNSPVDLNALSADGQRLIQDTRDIIETARLIVMKKNADELFQNFAWHTRAVDTAPAKNMANSDNIPIDQQKVKQDGQQAVTHLRTLLSIVMTNAEVRKLVADFSVIGRDLLARGAGKLAEAARPDAARLAQVDDSAPSNQFITEGGRAAGPNETPVVEARVPGTDTRVAQHPKAELGQGAAVKQANGEVKSGDQAAREAQMKKDELQVSADEAYRQQDGTLNAAGGDPVHGDSADPEAKKNGLMGKIRGVRDQLNDRIPQEHKDRANDHAERARTFFSEEYFPPERRDQFIYRLKKVVIECQNHKDYQESITWLLGWLEEYAAHGKTAASNVKNNHDNMRTQGSMQQALGELRTLLERFANGMSMEVIGNAIQTLYQDSRNDPDLRQWFNDCDAYVRKVLLEAGFVLEPQCNSQGNELLDRGRTFYEGRYKAHFDNLLGNLTEWFTAFGDDPLNQRFGDDWARLTKDLLFDSEGSLKFKPELWMDIRKVILPTIIDRVGYVPIPRVEYTDDTMDLVIENLALSGRNLFPNLVTVEAHNFLKFSPYDAIQDEGRHVFTLTFGQIQADMRDVAFYFRKKSGFPKLSDSGIADVLLGGQGLTVTARVASSGKDRTSVFHVQDVHVKVDTLKFSIRDSKHDLLYKTLRPLATGLVKRQVQKALQDAVRTGLEYVDGQLVTVRDRMEEAKADENQSRTQALQELFQRRKDEASSAASKADAKTGTFKVVSKRDSAILQDVGRHEGWANRAQERADAAVQGETWHSEAFTIV</sequence>
<feature type="compositionally biased region" description="Basic and acidic residues" evidence="1">
    <location>
        <begin position="313"/>
        <end position="333"/>
    </location>
</feature>
<organism evidence="4 5">
    <name type="scientific">Fomitopsis schrenkii</name>
    <name type="common">Brown rot fungus</name>
    <dbReference type="NCBI Taxonomy" id="2126942"/>
    <lineage>
        <taxon>Eukaryota</taxon>
        <taxon>Fungi</taxon>
        <taxon>Dikarya</taxon>
        <taxon>Basidiomycota</taxon>
        <taxon>Agaricomycotina</taxon>
        <taxon>Agaricomycetes</taxon>
        <taxon>Polyporales</taxon>
        <taxon>Fomitopsis</taxon>
    </lineage>
</organism>
<feature type="compositionally biased region" description="Basic and acidic residues" evidence="1">
    <location>
        <begin position="293"/>
        <end position="304"/>
    </location>
</feature>
<dbReference type="Pfam" id="PF14613">
    <property type="entry name" value="HAM1_C"/>
    <property type="match status" value="1"/>
</dbReference>
<reference evidence="4 5" key="1">
    <citation type="journal article" date="2012" name="Science">
        <title>The Paleozoic origin of enzymatic lignin decomposition reconstructed from 31 fungal genomes.</title>
        <authorList>
            <person name="Floudas D."/>
            <person name="Binder M."/>
            <person name="Riley R."/>
            <person name="Barry K."/>
            <person name="Blanchette R.A."/>
            <person name="Henrissat B."/>
            <person name="Martinez A.T."/>
            <person name="Otillar R."/>
            <person name="Spatafora J.W."/>
            <person name="Yadav J.S."/>
            <person name="Aerts A."/>
            <person name="Benoit I."/>
            <person name="Boyd A."/>
            <person name="Carlson A."/>
            <person name="Copeland A."/>
            <person name="Coutinho P.M."/>
            <person name="de Vries R.P."/>
            <person name="Ferreira P."/>
            <person name="Findley K."/>
            <person name="Foster B."/>
            <person name="Gaskell J."/>
            <person name="Glotzer D."/>
            <person name="Gorecki P."/>
            <person name="Heitman J."/>
            <person name="Hesse C."/>
            <person name="Hori C."/>
            <person name="Igarashi K."/>
            <person name="Jurgens J.A."/>
            <person name="Kallen N."/>
            <person name="Kersten P."/>
            <person name="Kohler A."/>
            <person name="Kuees U."/>
            <person name="Kumar T.K.A."/>
            <person name="Kuo A."/>
            <person name="LaButti K."/>
            <person name="Larrondo L.F."/>
            <person name="Lindquist E."/>
            <person name="Ling A."/>
            <person name="Lombard V."/>
            <person name="Lucas S."/>
            <person name="Lundell T."/>
            <person name="Martin R."/>
            <person name="McLaughlin D.J."/>
            <person name="Morgenstern I."/>
            <person name="Morin E."/>
            <person name="Murat C."/>
            <person name="Nagy L.G."/>
            <person name="Nolan M."/>
            <person name="Ohm R.A."/>
            <person name="Patyshakuliyeva A."/>
            <person name="Rokas A."/>
            <person name="Ruiz-Duenas F.J."/>
            <person name="Sabat G."/>
            <person name="Salamov A."/>
            <person name="Samejima M."/>
            <person name="Schmutz J."/>
            <person name="Slot J.C."/>
            <person name="St John F."/>
            <person name="Stenlid J."/>
            <person name="Sun H."/>
            <person name="Sun S."/>
            <person name="Syed K."/>
            <person name="Tsang A."/>
            <person name="Wiebenga A."/>
            <person name="Young D."/>
            <person name="Pisabarro A."/>
            <person name="Eastwood D.C."/>
            <person name="Martin F."/>
            <person name="Cullen D."/>
            <person name="Grigoriev I.V."/>
            <person name="Hibbett D.S."/>
        </authorList>
    </citation>
    <scope>NUCLEOTIDE SEQUENCE</scope>
    <source>
        <strain evidence="5">FP-58527</strain>
    </source>
</reference>
<dbReference type="Gene3D" id="3.15.10.10">
    <property type="entry name" value="Bactericidal permeability-increasing protein, domain 1"/>
    <property type="match status" value="1"/>
</dbReference>
<dbReference type="InterPro" id="IPR017943">
    <property type="entry name" value="Bactericidal_perm-incr_a/b_dom"/>
</dbReference>
<evidence type="ECO:0000259" key="2">
    <source>
        <dbReference type="Pfam" id="PF14613"/>
    </source>
</evidence>
<accession>S8DWZ8</accession>
<dbReference type="GO" id="GO:0008289">
    <property type="term" value="F:lipid binding"/>
    <property type="evidence" value="ECO:0007669"/>
    <property type="project" value="InterPro"/>
</dbReference>
<evidence type="ECO:0000313" key="5">
    <source>
        <dbReference type="Proteomes" id="UP000015241"/>
    </source>
</evidence>
<name>S8DWZ8_FOMSC</name>
<feature type="compositionally biased region" description="Polar residues" evidence="1">
    <location>
        <begin position="13"/>
        <end position="22"/>
    </location>
</feature>
<evidence type="ECO:0000313" key="4">
    <source>
        <dbReference type="EMBL" id="EPS97137.1"/>
    </source>
</evidence>
<dbReference type="Pfam" id="PF19343">
    <property type="entry name" value="HAM1_N"/>
    <property type="match status" value="1"/>
</dbReference>
<dbReference type="InParanoid" id="S8DWZ8"/>
<evidence type="ECO:0000259" key="3">
    <source>
        <dbReference type="Pfam" id="PF19343"/>
    </source>
</evidence>
<evidence type="ECO:0000256" key="1">
    <source>
        <dbReference type="SAM" id="MobiDB-lite"/>
    </source>
</evidence>
<dbReference type="InterPro" id="IPR045967">
    <property type="entry name" value="HAM1-like_N"/>
</dbReference>
<dbReference type="STRING" id="743788.S8DWZ8"/>
<dbReference type="HOGENOM" id="CLU_007183_0_0_1"/>
<proteinExistence type="predicted"/>
<dbReference type="eggNOG" id="ENOG502QYDH">
    <property type="taxonomic scope" value="Eukaryota"/>
</dbReference>
<protein>
    <submittedName>
        <fullName evidence="4">Uncharacterized protein</fullName>
    </submittedName>
</protein>
<dbReference type="SUPFAM" id="SSF55394">
    <property type="entry name" value="Bactericidal permeability-increasing protein, BPI"/>
    <property type="match status" value="1"/>
</dbReference>
<feature type="domain" description="HAM1-like C-terminal" evidence="2">
    <location>
        <begin position="686"/>
        <end position="830"/>
    </location>
</feature>
<dbReference type="Proteomes" id="UP000015241">
    <property type="component" value="Unassembled WGS sequence"/>
</dbReference>
<dbReference type="InterPro" id="IPR027842">
    <property type="entry name" value="HAM1-like_C"/>
</dbReference>
<feature type="region of interest" description="Disordered" evidence="1">
    <location>
        <begin position="1"/>
        <end position="32"/>
    </location>
</feature>
<feature type="domain" description="HAM1-like N-terminal" evidence="3">
    <location>
        <begin position="15"/>
        <end position="674"/>
    </location>
</feature>
<gene>
    <name evidence="4" type="ORF">FOMPIDRAFT_1129107</name>
</gene>